<keyword evidence="2" id="KW-1185">Reference proteome</keyword>
<dbReference type="OMA" id="WEIWNSQ"/>
<dbReference type="Gramene" id="ONK69515">
    <property type="protein sequence ID" value="ONK69515"/>
    <property type="gene ID" value="A4U43_C05F23790"/>
</dbReference>
<reference evidence="2" key="1">
    <citation type="journal article" date="2017" name="Nat. Commun.">
        <title>The asparagus genome sheds light on the origin and evolution of a young Y chromosome.</title>
        <authorList>
            <person name="Harkess A."/>
            <person name="Zhou J."/>
            <person name="Xu C."/>
            <person name="Bowers J.E."/>
            <person name="Van der Hulst R."/>
            <person name="Ayyampalayam S."/>
            <person name="Mercati F."/>
            <person name="Riccardi P."/>
            <person name="McKain M.R."/>
            <person name="Kakrana A."/>
            <person name="Tang H."/>
            <person name="Ray J."/>
            <person name="Groenendijk J."/>
            <person name="Arikit S."/>
            <person name="Mathioni S.M."/>
            <person name="Nakano M."/>
            <person name="Shan H."/>
            <person name="Telgmann-Rauber A."/>
            <person name="Kanno A."/>
            <person name="Yue Z."/>
            <person name="Chen H."/>
            <person name="Li W."/>
            <person name="Chen Y."/>
            <person name="Xu X."/>
            <person name="Zhang Y."/>
            <person name="Luo S."/>
            <person name="Chen H."/>
            <person name="Gao J."/>
            <person name="Mao Z."/>
            <person name="Pires J.C."/>
            <person name="Luo M."/>
            <person name="Kudrna D."/>
            <person name="Wing R.A."/>
            <person name="Meyers B.C."/>
            <person name="Yi K."/>
            <person name="Kong H."/>
            <person name="Lavrijsen P."/>
            <person name="Sunseri F."/>
            <person name="Falavigna A."/>
            <person name="Ye Y."/>
            <person name="Leebens-Mack J.H."/>
            <person name="Chen G."/>
        </authorList>
    </citation>
    <scope>NUCLEOTIDE SEQUENCE [LARGE SCALE GENOMIC DNA]</scope>
    <source>
        <strain evidence="2">cv. DH0086</strain>
    </source>
</reference>
<organism evidence="1 2">
    <name type="scientific">Asparagus officinalis</name>
    <name type="common">Garden asparagus</name>
    <dbReference type="NCBI Taxonomy" id="4686"/>
    <lineage>
        <taxon>Eukaryota</taxon>
        <taxon>Viridiplantae</taxon>
        <taxon>Streptophyta</taxon>
        <taxon>Embryophyta</taxon>
        <taxon>Tracheophyta</taxon>
        <taxon>Spermatophyta</taxon>
        <taxon>Magnoliopsida</taxon>
        <taxon>Liliopsida</taxon>
        <taxon>Asparagales</taxon>
        <taxon>Asparagaceae</taxon>
        <taxon>Asparagoideae</taxon>
        <taxon>Asparagus</taxon>
    </lineage>
</organism>
<dbReference type="PANTHER" id="PTHR35987">
    <property type="entry name" value="PROTEIN PLASTID REDOX INSENSITIVE 2, CHLOROPLASTIC-RELATED"/>
    <property type="match status" value="1"/>
</dbReference>
<dbReference type="Proteomes" id="UP000243459">
    <property type="component" value="Chromosome 5"/>
</dbReference>
<sequence>MRAEQQLTTKEETDKFKDELKKNLLRSKESFGDDMDDVVMVCAEIFNEFLHKEYGGPGTLMVEPFTDMLLALKEKKLRGATVAARTALLWAQNYVDKDWEIWNSQPSQVNTSGPYS</sequence>
<dbReference type="GO" id="GO:0010468">
    <property type="term" value="P:regulation of gene expression"/>
    <property type="evidence" value="ECO:0007669"/>
    <property type="project" value="InterPro"/>
</dbReference>
<name>A0A5P1ETZ3_ASPOF</name>
<dbReference type="EMBL" id="CM007385">
    <property type="protein sequence ID" value="ONK69515.1"/>
    <property type="molecule type" value="Genomic_DNA"/>
</dbReference>
<dbReference type="AlphaFoldDB" id="A0A5P1ETZ3"/>
<accession>A0A5P1ETZ3</accession>
<gene>
    <name evidence="1" type="ORF">A4U43_C05F23790</name>
</gene>
<proteinExistence type="predicted"/>
<protein>
    <submittedName>
        <fullName evidence="1">Uncharacterized protein</fullName>
    </submittedName>
</protein>
<evidence type="ECO:0000313" key="1">
    <source>
        <dbReference type="EMBL" id="ONK69515.1"/>
    </source>
</evidence>
<dbReference type="InterPro" id="IPR039349">
    <property type="entry name" value="PRIN2"/>
</dbReference>
<evidence type="ECO:0000313" key="2">
    <source>
        <dbReference type="Proteomes" id="UP000243459"/>
    </source>
</evidence>
<dbReference type="PANTHER" id="PTHR35987:SF3">
    <property type="entry name" value="PROTEIN PLASTID REDOX INSENSITIVE 2-LIKE ISOFORM X1"/>
    <property type="match status" value="1"/>
</dbReference>